<evidence type="ECO:0000256" key="2">
    <source>
        <dbReference type="ARBA" id="ARBA00022676"/>
    </source>
</evidence>
<keyword evidence="5" id="KW-0472">Membrane</keyword>
<dbReference type="PANTHER" id="PTHR48043">
    <property type="entry name" value="EG:EG0003.4 PROTEIN-RELATED"/>
    <property type="match status" value="1"/>
</dbReference>
<dbReference type="AlphaFoldDB" id="A0AAW2HJI5"/>
<keyword evidence="5" id="KW-0732">Signal</keyword>
<protein>
    <recommendedName>
        <fullName evidence="5">UDP-glucuronosyltransferase</fullName>
        <ecNumber evidence="5">2.4.1.17</ecNumber>
    </recommendedName>
</protein>
<dbReference type="Pfam" id="PF00201">
    <property type="entry name" value="UDPGT"/>
    <property type="match status" value="1"/>
</dbReference>
<dbReference type="InterPro" id="IPR050271">
    <property type="entry name" value="UDP-glycosyltransferase"/>
</dbReference>
<reference evidence="6" key="1">
    <citation type="journal article" date="2024" name="Gigascience">
        <title>Chromosome-level genome of the poultry shaft louse Menopon gallinae provides insight into the host-switching and adaptive evolution of parasitic lice.</title>
        <authorList>
            <person name="Xu Y."/>
            <person name="Ma L."/>
            <person name="Liu S."/>
            <person name="Liang Y."/>
            <person name="Liu Q."/>
            <person name="He Z."/>
            <person name="Tian L."/>
            <person name="Duan Y."/>
            <person name="Cai W."/>
            <person name="Li H."/>
            <person name="Song F."/>
        </authorList>
    </citation>
    <scope>NUCLEOTIDE SEQUENCE</scope>
    <source>
        <strain evidence="6">Cailab_2023a</strain>
    </source>
</reference>
<evidence type="ECO:0000256" key="5">
    <source>
        <dbReference type="RuleBase" id="RU362059"/>
    </source>
</evidence>
<keyword evidence="5" id="KW-1133">Transmembrane helix</keyword>
<comment type="subcellular location">
    <subcellularLocation>
        <location evidence="5">Membrane</location>
        <topology evidence="5">Single-pass membrane protein</topology>
    </subcellularLocation>
</comment>
<comment type="catalytic activity">
    <reaction evidence="5">
        <text>glucuronate acceptor + UDP-alpha-D-glucuronate = acceptor beta-D-glucuronoside + UDP + H(+)</text>
        <dbReference type="Rhea" id="RHEA:21032"/>
        <dbReference type="ChEBI" id="CHEBI:15378"/>
        <dbReference type="ChEBI" id="CHEBI:58052"/>
        <dbReference type="ChEBI" id="CHEBI:58223"/>
        <dbReference type="ChEBI" id="CHEBI:132367"/>
        <dbReference type="ChEBI" id="CHEBI:132368"/>
        <dbReference type="EC" id="2.4.1.17"/>
    </reaction>
</comment>
<dbReference type="EMBL" id="JARGDH010000004">
    <property type="protein sequence ID" value="KAL0270120.1"/>
    <property type="molecule type" value="Genomic_DNA"/>
</dbReference>
<dbReference type="EMBL" id="JARGDH010000004">
    <property type="protein sequence ID" value="KAL0270119.1"/>
    <property type="molecule type" value="Genomic_DNA"/>
</dbReference>
<comment type="similarity">
    <text evidence="1 4">Belongs to the UDP-glycosyltransferase family.</text>
</comment>
<dbReference type="CDD" id="cd03784">
    <property type="entry name" value="GT1_Gtf-like"/>
    <property type="match status" value="1"/>
</dbReference>
<comment type="caution">
    <text evidence="6">The sequence shown here is derived from an EMBL/GenBank/DDBJ whole genome shotgun (WGS) entry which is preliminary data.</text>
</comment>
<sequence>MANIAWIAVAVACLAAVSDSANILVISPLPTKSHYHVFDKLSVELAGRGHRVTIVSAFKQAKPVPNLEEIVLENMYEALIAKVVGEKQTKKTILDNQMTPWKTFFVLPEIGVMVSGNVLESPQFRNVLNSDRKFDLVISENFVFESVWSGLAHKFKAPVVIVAPFMANYWANFMVGNPAPVSYVSDPILGFSSPMTFFERLSNTVFNFLQALNYNLRHLPKQDSLMRKFFGEGLPPIEEIVKNTSLVLVNHHLSLQHPKPYVPNMIEIGGYHIPPPKPLPEDLKKFMDESKHGVILFSLGSHLKSSDMTQEMIDGVLAAFGRVKQNVLWKFEGDNLRNLPKNVKIMKWLPQTDLLAHPNLKLFVTHGGLLSTIEAAWNAMPLVGIPVLGDQPLNMKLCSNAGFAVKVDLNELNEQNLYNAIQEVLTKPKYAEAAKRISTVLRDRPMKPMDTAIYWIEYVIRHKGAPHLRSAAQDLRWYELYLLDVVSVILAAVAIAFYVVFAAMRLICRTICPASKKKNVPSAKKKN</sequence>
<evidence type="ECO:0000313" key="6">
    <source>
        <dbReference type="EMBL" id="KAL0270119.1"/>
    </source>
</evidence>
<name>A0AAW2HJI5_9NEOP</name>
<evidence type="ECO:0000256" key="1">
    <source>
        <dbReference type="ARBA" id="ARBA00009995"/>
    </source>
</evidence>
<dbReference type="SUPFAM" id="SSF53756">
    <property type="entry name" value="UDP-Glycosyltransferase/glycogen phosphorylase"/>
    <property type="match status" value="1"/>
</dbReference>
<dbReference type="InterPro" id="IPR002213">
    <property type="entry name" value="UDP_glucos_trans"/>
</dbReference>
<dbReference type="GO" id="GO:0016020">
    <property type="term" value="C:membrane"/>
    <property type="evidence" value="ECO:0007669"/>
    <property type="project" value="UniProtKB-SubCell"/>
</dbReference>
<gene>
    <name evidence="6" type="ORF">PYX00_007627</name>
</gene>
<dbReference type="GO" id="GO:0015020">
    <property type="term" value="F:glucuronosyltransferase activity"/>
    <property type="evidence" value="ECO:0007669"/>
    <property type="project" value="UniProtKB-EC"/>
</dbReference>
<feature type="chain" id="PRO_5044360709" description="UDP-glucuronosyltransferase" evidence="5">
    <location>
        <begin position="21"/>
        <end position="527"/>
    </location>
</feature>
<evidence type="ECO:0000256" key="4">
    <source>
        <dbReference type="RuleBase" id="RU003718"/>
    </source>
</evidence>
<accession>A0AAW2HJI5</accession>
<dbReference type="PANTHER" id="PTHR48043:SF159">
    <property type="entry name" value="EG:EG0003.4 PROTEIN-RELATED"/>
    <property type="match status" value="1"/>
</dbReference>
<dbReference type="FunFam" id="3.40.50.2000:FF:000021">
    <property type="entry name" value="UDP-glucuronosyltransferase"/>
    <property type="match status" value="1"/>
</dbReference>
<organism evidence="6">
    <name type="scientific">Menopon gallinae</name>
    <name type="common">poultry shaft louse</name>
    <dbReference type="NCBI Taxonomy" id="328185"/>
    <lineage>
        <taxon>Eukaryota</taxon>
        <taxon>Metazoa</taxon>
        <taxon>Ecdysozoa</taxon>
        <taxon>Arthropoda</taxon>
        <taxon>Hexapoda</taxon>
        <taxon>Insecta</taxon>
        <taxon>Pterygota</taxon>
        <taxon>Neoptera</taxon>
        <taxon>Paraneoptera</taxon>
        <taxon>Psocodea</taxon>
        <taxon>Troctomorpha</taxon>
        <taxon>Phthiraptera</taxon>
        <taxon>Amblycera</taxon>
        <taxon>Menoponidae</taxon>
        <taxon>Menopon</taxon>
    </lineage>
</organism>
<keyword evidence="2 4" id="KW-0328">Glycosyltransferase</keyword>
<feature type="signal peptide" evidence="5">
    <location>
        <begin position="1"/>
        <end position="20"/>
    </location>
</feature>
<evidence type="ECO:0000256" key="3">
    <source>
        <dbReference type="ARBA" id="ARBA00022679"/>
    </source>
</evidence>
<dbReference type="EMBL" id="JARGDH010000004">
    <property type="protein sequence ID" value="KAL0270118.1"/>
    <property type="molecule type" value="Genomic_DNA"/>
</dbReference>
<proteinExistence type="inferred from homology"/>
<dbReference type="PROSITE" id="PS00375">
    <property type="entry name" value="UDPGT"/>
    <property type="match status" value="1"/>
</dbReference>
<dbReference type="Gene3D" id="3.40.50.2000">
    <property type="entry name" value="Glycogen Phosphorylase B"/>
    <property type="match status" value="2"/>
</dbReference>
<keyword evidence="3 4" id="KW-0808">Transferase</keyword>
<dbReference type="EC" id="2.4.1.17" evidence="5"/>
<feature type="transmembrane region" description="Helical" evidence="5">
    <location>
        <begin position="480"/>
        <end position="508"/>
    </location>
</feature>
<keyword evidence="5" id="KW-0812">Transmembrane</keyword>
<dbReference type="InterPro" id="IPR035595">
    <property type="entry name" value="UDP_glycos_trans_CS"/>
</dbReference>